<name>A0A3A9B0A4_9FIRM</name>
<proteinExistence type="predicted"/>
<dbReference type="Pfam" id="PF22564">
    <property type="entry name" value="HAAS"/>
    <property type="match status" value="1"/>
</dbReference>
<evidence type="ECO:0000313" key="4">
    <source>
        <dbReference type="Proteomes" id="UP000280696"/>
    </source>
</evidence>
<keyword evidence="2" id="KW-1133">Transmembrane helix</keyword>
<evidence type="ECO:0000256" key="2">
    <source>
        <dbReference type="SAM" id="Phobius"/>
    </source>
</evidence>
<feature type="transmembrane region" description="Helical" evidence="2">
    <location>
        <begin position="168"/>
        <end position="188"/>
    </location>
</feature>
<accession>A0A3A9B0A4</accession>
<reference evidence="3 4" key="1">
    <citation type="submission" date="2018-09" db="EMBL/GenBank/DDBJ databases">
        <title>Murine metabolic-syndrome-specific gut microbial biobank.</title>
        <authorList>
            <person name="Liu C."/>
        </authorList>
    </citation>
    <scope>NUCLEOTIDE SEQUENCE [LARGE SCALE GENOMIC DNA]</scope>
    <source>
        <strain evidence="3 4">0.1xD8-82</strain>
    </source>
</reference>
<sequence>MSRWEFMRQLEELLSDISPSEKEEALQYYNDYFNDAGRENEQEVIKALGSPAQVAGIVRDGLNENVSSGEFTESGFKNGASSQQNPIIKRAPLNAGEREAYGAAGERKDADAKKNEIPPGRYGNPGDGTGENKAGTYGTEDRNTGGSNREGTYTREVKNSFQKKIEGMPIWAIVLIIIGCIFLAPVILGGIGGLLGGLISLVAGAAAVVLGIGAAVFVLYFAAVLLVVAGIGCIFVAPIKGIGLIGAGCICGALGILCMLLTYFLAGKAIPGICRGIGYACKKAWDKIGGMKR</sequence>
<keyword evidence="2" id="KW-0472">Membrane</keyword>
<feature type="region of interest" description="Disordered" evidence="1">
    <location>
        <begin position="75"/>
        <end position="151"/>
    </location>
</feature>
<feature type="transmembrane region" description="Helical" evidence="2">
    <location>
        <begin position="219"/>
        <end position="239"/>
    </location>
</feature>
<comment type="caution">
    <text evidence="3">The sequence shown here is derived from an EMBL/GenBank/DDBJ whole genome shotgun (WGS) entry which is preliminary data.</text>
</comment>
<evidence type="ECO:0000313" key="3">
    <source>
        <dbReference type="EMBL" id="RKI93223.1"/>
    </source>
</evidence>
<dbReference type="AlphaFoldDB" id="A0A3A9B0A4"/>
<feature type="transmembrane region" description="Helical" evidence="2">
    <location>
        <begin position="194"/>
        <end position="212"/>
    </location>
</feature>
<evidence type="ECO:0000256" key="1">
    <source>
        <dbReference type="SAM" id="MobiDB-lite"/>
    </source>
</evidence>
<keyword evidence="4" id="KW-1185">Reference proteome</keyword>
<organism evidence="3 4">
    <name type="scientific">Parablautia intestinalis</name>
    <dbReference type="NCBI Taxonomy" id="2320100"/>
    <lineage>
        <taxon>Bacteria</taxon>
        <taxon>Bacillati</taxon>
        <taxon>Bacillota</taxon>
        <taxon>Clostridia</taxon>
        <taxon>Lachnospirales</taxon>
        <taxon>Lachnospiraceae</taxon>
        <taxon>Parablautia</taxon>
    </lineage>
</organism>
<keyword evidence="2" id="KW-0812">Transmembrane</keyword>
<gene>
    <name evidence="3" type="ORF">D7V94_04405</name>
</gene>
<protein>
    <submittedName>
        <fullName evidence="3">DUF1700 domain-containing protein</fullName>
    </submittedName>
</protein>
<dbReference type="EMBL" id="RAYQ01000003">
    <property type="protein sequence ID" value="RKI93223.1"/>
    <property type="molecule type" value="Genomic_DNA"/>
</dbReference>
<dbReference type="RefSeq" id="WP_120467162.1">
    <property type="nucleotide sequence ID" value="NZ_RAYQ01000003.1"/>
</dbReference>
<feature type="transmembrane region" description="Helical" evidence="2">
    <location>
        <begin position="245"/>
        <end position="266"/>
    </location>
</feature>
<feature type="compositionally biased region" description="Basic and acidic residues" evidence="1">
    <location>
        <begin position="96"/>
        <end position="116"/>
    </location>
</feature>
<dbReference type="Proteomes" id="UP000280696">
    <property type="component" value="Unassembled WGS sequence"/>
</dbReference>
<dbReference type="OrthoDB" id="95800at2"/>